<dbReference type="Proteomes" id="UP000220340">
    <property type="component" value="Unassembled WGS sequence"/>
</dbReference>
<dbReference type="PRINTS" id="PR00111">
    <property type="entry name" value="ABHYDROLASE"/>
</dbReference>
<accession>A0A2A7P090</accession>
<keyword evidence="3" id="KW-1185">Reference proteome</keyword>
<organism evidence="2 3">
    <name type="scientific">Mycolicibacterium diernhoferi</name>
    <dbReference type="NCBI Taxonomy" id="1801"/>
    <lineage>
        <taxon>Bacteria</taxon>
        <taxon>Bacillati</taxon>
        <taxon>Actinomycetota</taxon>
        <taxon>Actinomycetes</taxon>
        <taxon>Mycobacteriales</taxon>
        <taxon>Mycobacteriaceae</taxon>
        <taxon>Mycolicibacterium</taxon>
    </lineage>
</organism>
<dbReference type="Gene3D" id="3.40.50.1820">
    <property type="entry name" value="alpha/beta hydrolase"/>
    <property type="match status" value="1"/>
</dbReference>
<evidence type="ECO:0000259" key="1">
    <source>
        <dbReference type="Pfam" id="PF00561"/>
    </source>
</evidence>
<dbReference type="OrthoDB" id="5431692at2"/>
<evidence type="ECO:0000313" key="2">
    <source>
        <dbReference type="EMBL" id="PEG55665.1"/>
    </source>
</evidence>
<reference evidence="2 3" key="1">
    <citation type="submission" date="2017-10" db="EMBL/GenBank/DDBJ databases">
        <title>The new phylogeny of genus Mycobacterium.</title>
        <authorList>
            <person name="Tortoli E."/>
            <person name="Trovato A."/>
            <person name="Cirillo D.M."/>
        </authorList>
    </citation>
    <scope>NUCLEOTIDE SEQUENCE [LARGE SCALE GENOMIC DNA]</scope>
    <source>
        <strain evidence="2 3">IP141170001</strain>
    </source>
</reference>
<gene>
    <name evidence="2" type="ORF">CRI78_05250</name>
</gene>
<dbReference type="EMBL" id="PDCR01000005">
    <property type="protein sequence ID" value="PEG55665.1"/>
    <property type="molecule type" value="Genomic_DNA"/>
</dbReference>
<protein>
    <submittedName>
        <fullName evidence="2">Alpha/beta hydrolase</fullName>
    </submittedName>
</protein>
<evidence type="ECO:0000313" key="3">
    <source>
        <dbReference type="Proteomes" id="UP000220340"/>
    </source>
</evidence>
<dbReference type="RefSeq" id="WP_079244108.1">
    <property type="nucleotide sequence ID" value="NZ_BAAATC010000019.1"/>
</dbReference>
<name>A0A2A7P090_9MYCO</name>
<dbReference type="PANTHER" id="PTHR43329">
    <property type="entry name" value="EPOXIDE HYDROLASE"/>
    <property type="match status" value="1"/>
</dbReference>
<comment type="caution">
    <text evidence="2">The sequence shown here is derived from an EMBL/GenBank/DDBJ whole genome shotgun (WGS) entry which is preliminary data.</text>
</comment>
<dbReference type="GO" id="GO:0016787">
    <property type="term" value="F:hydrolase activity"/>
    <property type="evidence" value="ECO:0007669"/>
    <property type="project" value="UniProtKB-KW"/>
</dbReference>
<dbReference type="AlphaFoldDB" id="A0A2A7P090"/>
<feature type="domain" description="AB hydrolase-1" evidence="1">
    <location>
        <begin position="31"/>
        <end position="243"/>
    </location>
</feature>
<dbReference type="SUPFAM" id="SSF53474">
    <property type="entry name" value="alpha/beta-Hydrolases"/>
    <property type="match status" value="1"/>
</dbReference>
<sequence>MSGAAPEPMYVQTRSGRMHVVTSGADIDGPCLVLLHQTPRSWDEFRDVAGLIDGYRIVIPDLPGYGASEAPAENTIEATATAVLDLLDTLRVPCAHLVGHHFGGLVAYQMAAEAPDRVLSLVLSSTPFIDAEERERRRGAAPFNAIPARADGDHLAALWRRRAEYLTQSAPDVQARYIRDVLSHSDPDRGTAAVSAYRSEDRLGRYPGPVLCMASARDKRAFPRHGQIMAAFPQAREHVLGDGDISSPETCPAEFARAILDFHAQVVLR</sequence>
<dbReference type="Pfam" id="PF00561">
    <property type="entry name" value="Abhydrolase_1"/>
    <property type="match status" value="1"/>
</dbReference>
<dbReference type="InterPro" id="IPR000073">
    <property type="entry name" value="AB_hydrolase_1"/>
</dbReference>
<dbReference type="InterPro" id="IPR029058">
    <property type="entry name" value="AB_hydrolase_fold"/>
</dbReference>
<proteinExistence type="predicted"/>
<keyword evidence="2" id="KW-0378">Hydrolase</keyword>